<sequence length="132" mass="14464">MLFFWYPPAVRCAAELVHYAIQRSSDPSEIINAQRQPAQRRAGRLPSARNEYGVRPNLMRRFGGAGYTSAGRGGRRGGGGRGAFAEFACIIRQERCELNENIPEAGVLFPERTKKFAFETGGCGSLAVVNKA</sequence>
<accession>A0A4C1TXS9</accession>
<dbReference type="EMBL" id="BGZK01000101">
    <property type="protein sequence ID" value="GBP18800.1"/>
    <property type="molecule type" value="Genomic_DNA"/>
</dbReference>
<protein>
    <submittedName>
        <fullName evidence="1">Uncharacterized protein</fullName>
    </submittedName>
</protein>
<comment type="caution">
    <text evidence="1">The sequence shown here is derived from an EMBL/GenBank/DDBJ whole genome shotgun (WGS) entry which is preliminary data.</text>
</comment>
<name>A0A4C1TXS9_EUMVA</name>
<evidence type="ECO:0000313" key="2">
    <source>
        <dbReference type="Proteomes" id="UP000299102"/>
    </source>
</evidence>
<evidence type="ECO:0000313" key="1">
    <source>
        <dbReference type="EMBL" id="GBP18800.1"/>
    </source>
</evidence>
<dbReference type="AlphaFoldDB" id="A0A4C1TXS9"/>
<keyword evidence="2" id="KW-1185">Reference proteome</keyword>
<dbReference type="Proteomes" id="UP000299102">
    <property type="component" value="Unassembled WGS sequence"/>
</dbReference>
<organism evidence="1 2">
    <name type="scientific">Eumeta variegata</name>
    <name type="common">Bagworm moth</name>
    <name type="synonym">Eumeta japonica</name>
    <dbReference type="NCBI Taxonomy" id="151549"/>
    <lineage>
        <taxon>Eukaryota</taxon>
        <taxon>Metazoa</taxon>
        <taxon>Ecdysozoa</taxon>
        <taxon>Arthropoda</taxon>
        <taxon>Hexapoda</taxon>
        <taxon>Insecta</taxon>
        <taxon>Pterygota</taxon>
        <taxon>Neoptera</taxon>
        <taxon>Endopterygota</taxon>
        <taxon>Lepidoptera</taxon>
        <taxon>Glossata</taxon>
        <taxon>Ditrysia</taxon>
        <taxon>Tineoidea</taxon>
        <taxon>Psychidae</taxon>
        <taxon>Oiketicinae</taxon>
        <taxon>Eumeta</taxon>
    </lineage>
</organism>
<proteinExistence type="predicted"/>
<gene>
    <name evidence="1" type="ORF">EVAR_93228_1</name>
</gene>
<reference evidence="1 2" key="1">
    <citation type="journal article" date="2019" name="Commun. Biol.">
        <title>The bagworm genome reveals a unique fibroin gene that provides high tensile strength.</title>
        <authorList>
            <person name="Kono N."/>
            <person name="Nakamura H."/>
            <person name="Ohtoshi R."/>
            <person name="Tomita M."/>
            <person name="Numata K."/>
            <person name="Arakawa K."/>
        </authorList>
    </citation>
    <scope>NUCLEOTIDE SEQUENCE [LARGE SCALE GENOMIC DNA]</scope>
</reference>